<evidence type="ECO:0000313" key="2">
    <source>
        <dbReference type="EMBL" id="KAK7543013.1"/>
    </source>
</evidence>
<name>A0ABR1M5Z2_9PEZI</name>
<feature type="signal peptide" evidence="1">
    <location>
        <begin position="1"/>
        <end position="20"/>
    </location>
</feature>
<proteinExistence type="predicted"/>
<evidence type="ECO:0000256" key="1">
    <source>
        <dbReference type="SAM" id="SignalP"/>
    </source>
</evidence>
<keyword evidence="3" id="KW-1185">Reference proteome</keyword>
<dbReference type="Proteomes" id="UP001365128">
    <property type="component" value="Unassembled WGS sequence"/>
</dbReference>
<comment type="caution">
    <text evidence="2">The sequence shown here is derived from an EMBL/GenBank/DDBJ whole genome shotgun (WGS) entry which is preliminary data.</text>
</comment>
<feature type="chain" id="PRO_5046341913" evidence="1">
    <location>
        <begin position="21"/>
        <end position="245"/>
    </location>
</feature>
<organism evidence="2 3">
    <name type="scientific">Phyllosticta citricarpa</name>
    <dbReference type="NCBI Taxonomy" id="55181"/>
    <lineage>
        <taxon>Eukaryota</taxon>
        <taxon>Fungi</taxon>
        <taxon>Dikarya</taxon>
        <taxon>Ascomycota</taxon>
        <taxon>Pezizomycotina</taxon>
        <taxon>Dothideomycetes</taxon>
        <taxon>Dothideomycetes incertae sedis</taxon>
        <taxon>Botryosphaeriales</taxon>
        <taxon>Phyllostictaceae</taxon>
        <taxon>Phyllosticta</taxon>
    </lineage>
</organism>
<evidence type="ECO:0000313" key="3">
    <source>
        <dbReference type="Proteomes" id="UP001365128"/>
    </source>
</evidence>
<protein>
    <submittedName>
        <fullName evidence="2">Uncharacterized protein</fullName>
    </submittedName>
</protein>
<reference evidence="2 3" key="1">
    <citation type="submission" date="2024-04" db="EMBL/GenBank/DDBJ databases">
        <title>Phyllosticta paracitricarpa is synonymous to the EU quarantine fungus P. citricarpa based on phylogenomic analyses.</title>
        <authorList>
            <consortium name="Lawrence Berkeley National Laboratory"/>
            <person name="Van Ingen-Buijs V.A."/>
            <person name="Van Westerhoven A.C."/>
            <person name="Haridas S."/>
            <person name="Skiadas P."/>
            <person name="Martin F."/>
            <person name="Groenewald J.Z."/>
            <person name="Crous P.W."/>
            <person name="Seidl M.F."/>
        </authorList>
    </citation>
    <scope>NUCLEOTIDE SEQUENCE [LARGE SCALE GENOMIC DNA]</scope>
    <source>
        <strain evidence="2 3">CBS 122670</strain>
    </source>
</reference>
<keyword evidence="1" id="KW-0732">Signal</keyword>
<sequence>MKFTTATFLLAATSASPALSQVFTITGTRIPSDAVHAATLVKDGITIITGTRIPTAAANANINAADIPISLSTAIHTPTTFETRFQTPSPLLQARASSPAPADPSAAIKALALEAPAPIQSSAPAITVAPAPIQSSVPDVSVAPAPTQSSAPAISVPVIEARASPSPKASVSPAAIKARASPSQKASVSPAAVKARAADNIFVEKRCLALGAECGNNGVYTDCCDDQLCAENHGTGSLTCGGVSV</sequence>
<dbReference type="EMBL" id="JBBPDW010000022">
    <property type="protein sequence ID" value="KAK7543013.1"/>
    <property type="molecule type" value="Genomic_DNA"/>
</dbReference>
<accession>A0ABR1M5Z2</accession>
<gene>
    <name evidence="2" type="ORF">IWX46DRAFT_164852</name>
</gene>